<name>A0ABQ3E945_9GAMM</name>
<comment type="caution">
    <text evidence="1">The sequence shown here is derived from an EMBL/GenBank/DDBJ whole genome shotgun (WGS) entry which is preliminary data.</text>
</comment>
<gene>
    <name evidence="1" type="ORF">GCM10009038_31250</name>
</gene>
<protein>
    <recommendedName>
        <fullName evidence="3">DUF1853 family protein</fullName>
    </recommendedName>
</protein>
<evidence type="ECO:0008006" key="3">
    <source>
        <dbReference type="Google" id="ProtNLM"/>
    </source>
</evidence>
<keyword evidence="2" id="KW-1185">Reference proteome</keyword>
<evidence type="ECO:0000313" key="2">
    <source>
        <dbReference type="Proteomes" id="UP000646745"/>
    </source>
</evidence>
<dbReference type="InterPro" id="IPR015003">
    <property type="entry name" value="DUF1853"/>
</dbReference>
<dbReference type="Pfam" id="PF08907">
    <property type="entry name" value="DUF1853"/>
    <property type="match status" value="1"/>
</dbReference>
<dbReference type="EMBL" id="BMZI01000007">
    <property type="protein sequence ID" value="GHB30231.1"/>
    <property type="molecule type" value="Genomic_DNA"/>
</dbReference>
<sequence>MMAVDADSLLAAFGEPHAALAADLRAVREPWVRDLAWLLHAPNMTLFEDIRRPSLDELGLADRARRIAWLGAQEALTGQFRQRLDQRRSQRLGIYHETLWQWIFAYAPRTRLLAHNVVLREGNQTRGELDLLYATRETYSLAAPRPPRLYHAELAIKFYLGLGDGPGHDGSAARWIGVGSFDSLALKASRLTDRQLPMGLSPPAQKWREQMIPGAQLHQSVIMPGLLFHPWNRRLILPDTTPRQALQGLWCQAGEWPQLAAQLPDRTRAQRLLKPHWLAPQAGTTLTLAEVGRLLESHFEHHGSPLHIRLTLANRRQCRLFVVKDGWPSMVPLPPPSAR</sequence>
<organism evidence="1 2">
    <name type="scientific">Salinicola rhizosphaerae</name>
    <dbReference type="NCBI Taxonomy" id="1443141"/>
    <lineage>
        <taxon>Bacteria</taxon>
        <taxon>Pseudomonadati</taxon>
        <taxon>Pseudomonadota</taxon>
        <taxon>Gammaproteobacteria</taxon>
        <taxon>Oceanospirillales</taxon>
        <taxon>Halomonadaceae</taxon>
        <taxon>Salinicola</taxon>
    </lineage>
</organism>
<evidence type="ECO:0000313" key="1">
    <source>
        <dbReference type="EMBL" id="GHB30231.1"/>
    </source>
</evidence>
<reference evidence="2" key="1">
    <citation type="journal article" date="2019" name="Int. J. Syst. Evol. Microbiol.">
        <title>The Global Catalogue of Microorganisms (GCM) 10K type strain sequencing project: providing services to taxonomists for standard genome sequencing and annotation.</title>
        <authorList>
            <consortium name="The Broad Institute Genomics Platform"/>
            <consortium name="The Broad Institute Genome Sequencing Center for Infectious Disease"/>
            <person name="Wu L."/>
            <person name="Ma J."/>
        </authorList>
    </citation>
    <scope>NUCLEOTIDE SEQUENCE [LARGE SCALE GENOMIC DNA]</scope>
    <source>
        <strain evidence="2">KCTC 32998</strain>
    </source>
</reference>
<dbReference type="Proteomes" id="UP000646745">
    <property type="component" value="Unassembled WGS sequence"/>
</dbReference>
<proteinExistence type="predicted"/>
<accession>A0ABQ3E945</accession>